<proteinExistence type="predicted"/>
<evidence type="ECO:0000256" key="1">
    <source>
        <dbReference type="SAM" id="MobiDB-lite"/>
    </source>
</evidence>
<evidence type="ECO:0000313" key="3">
    <source>
        <dbReference type="Proteomes" id="UP001412067"/>
    </source>
</evidence>
<comment type="caution">
    <text evidence="2">The sequence shown here is derived from an EMBL/GenBank/DDBJ whole genome shotgun (WGS) entry which is preliminary data.</text>
</comment>
<keyword evidence="3" id="KW-1185">Reference proteome</keyword>
<dbReference type="Proteomes" id="UP001412067">
    <property type="component" value="Unassembled WGS sequence"/>
</dbReference>
<protein>
    <submittedName>
        <fullName evidence="2">Uncharacterized protein</fullName>
    </submittedName>
</protein>
<dbReference type="EMBL" id="JBBWWR010000003">
    <property type="protein sequence ID" value="KAK8968913.1"/>
    <property type="molecule type" value="Genomic_DNA"/>
</dbReference>
<accession>A0ABR2MYA8</accession>
<reference evidence="2 3" key="1">
    <citation type="journal article" date="2022" name="Nat. Plants">
        <title>Genomes of leafy and leafless Platanthera orchids illuminate the evolution of mycoheterotrophy.</title>
        <authorList>
            <person name="Li M.H."/>
            <person name="Liu K.W."/>
            <person name="Li Z."/>
            <person name="Lu H.C."/>
            <person name="Ye Q.L."/>
            <person name="Zhang D."/>
            <person name="Wang J.Y."/>
            <person name="Li Y.F."/>
            <person name="Zhong Z.M."/>
            <person name="Liu X."/>
            <person name="Yu X."/>
            <person name="Liu D.K."/>
            <person name="Tu X.D."/>
            <person name="Liu B."/>
            <person name="Hao Y."/>
            <person name="Liao X.Y."/>
            <person name="Jiang Y.T."/>
            <person name="Sun W.H."/>
            <person name="Chen J."/>
            <person name="Chen Y.Q."/>
            <person name="Ai Y."/>
            <person name="Zhai J.W."/>
            <person name="Wu S.S."/>
            <person name="Zhou Z."/>
            <person name="Hsiao Y.Y."/>
            <person name="Wu W.L."/>
            <person name="Chen Y.Y."/>
            <person name="Lin Y.F."/>
            <person name="Hsu J.L."/>
            <person name="Li C.Y."/>
            <person name="Wang Z.W."/>
            <person name="Zhao X."/>
            <person name="Zhong W.Y."/>
            <person name="Ma X.K."/>
            <person name="Ma L."/>
            <person name="Huang J."/>
            <person name="Chen G.Z."/>
            <person name="Huang M.Z."/>
            <person name="Huang L."/>
            <person name="Peng D.H."/>
            <person name="Luo Y.B."/>
            <person name="Zou S.Q."/>
            <person name="Chen S.P."/>
            <person name="Lan S."/>
            <person name="Tsai W.C."/>
            <person name="Van de Peer Y."/>
            <person name="Liu Z.J."/>
        </authorList>
    </citation>
    <scope>NUCLEOTIDE SEQUENCE [LARGE SCALE GENOMIC DNA]</scope>
    <source>
        <strain evidence="2">Lor288</strain>
    </source>
</reference>
<name>A0ABR2MYA8_9ASPA</name>
<evidence type="ECO:0000313" key="2">
    <source>
        <dbReference type="EMBL" id="KAK8968913.1"/>
    </source>
</evidence>
<sequence length="158" mass="17427">MQGSRWENFVDEKGSTASAGMYPPNHSMGDVERVGGQGKKRQPGGGFSTTHDAATCQDIHYTQGVTGYDASNFDWANPNRSKTKGKYDPFTFTESILNFCSDGSTFQMDVDQVHQAMGNFKFALVGKLLGRRLPFFFLLAELAAMAALWRISTDNADH</sequence>
<organism evidence="2 3">
    <name type="scientific">Platanthera guangdongensis</name>
    <dbReference type="NCBI Taxonomy" id="2320717"/>
    <lineage>
        <taxon>Eukaryota</taxon>
        <taxon>Viridiplantae</taxon>
        <taxon>Streptophyta</taxon>
        <taxon>Embryophyta</taxon>
        <taxon>Tracheophyta</taxon>
        <taxon>Spermatophyta</taxon>
        <taxon>Magnoliopsida</taxon>
        <taxon>Liliopsida</taxon>
        <taxon>Asparagales</taxon>
        <taxon>Orchidaceae</taxon>
        <taxon>Orchidoideae</taxon>
        <taxon>Orchideae</taxon>
        <taxon>Orchidinae</taxon>
        <taxon>Platanthera</taxon>
    </lineage>
</organism>
<gene>
    <name evidence="2" type="ORF">KSP40_PGU005909</name>
</gene>
<feature type="region of interest" description="Disordered" evidence="1">
    <location>
        <begin position="1"/>
        <end position="27"/>
    </location>
</feature>